<dbReference type="OrthoDB" id="1428619at2"/>
<evidence type="ECO:0000313" key="2">
    <source>
        <dbReference type="Proteomes" id="UP000199036"/>
    </source>
</evidence>
<proteinExistence type="predicted"/>
<protein>
    <submittedName>
        <fullName evidence="1">Uncharacterized protein</fullName>
    </submittedName>
</protein>
<keyword evidence="2" id="KW-1185">Reference proteome</keyword>
<reference evidence="2" key="1">
    <citation type="submission" date="2016-10" db="EMBL/GenBank/DDBJ databases">
        <authorList>
            <person name="Varghese N."/>
            <person name="Submissions S."/>
        </authorList>
    </citation>
    <scope>NUCLEOTIDE SEQUENCE [LARGE SCALE GENOMIC DNA]</scope>
    <source>
        <strain evidence="2">DS-12</strain>
    </source>
</reference>
<gene>
    <name evidence="1" type="ORF">SAMN05421741_11924</name>
</gene>
<name>A0A1I5E8B4_9FLAO</name>
<organism evidence="1 2">
    <name type="scientific">Paenimyroides ummariense</name>
    <dbReference type="NCBI Taxonomy" id="913024"/>
    <lineage>
        <taxon>Bacteria</taxon>
        <taxon>Pseudomonadati</taxon>
        <taxon>Bacteroidota</taxon>
        <taxon>Flavobacteriia</taxon>
        <taxon>Flavobacteriales</taxon>
        <taxon>Flavobacteriaceae</taxon>
        <taxon>Paenimyroides</taxon>
    </lineage>
</organism>
<dbReference type="AlphaFoldDB" id="A0A1I5E8B4"/>
<evidence type="ECO:0000313" key="1">
    <source>
        <dbReference type="EMBL" id="SFO07516.1"/>
    </source>
</evidence>
<sequence>MIKLYFTTLLILFAQLKNYAQNTDSIGNILKKEMATVHTGKEVISKLDNITKSVPTDLYHFDEHFEIITIFDRDVDFNIYHQRIYFFNFGDDFQIDILKRNDTILLYTINISTWGSENNSVLVSKHFIKENKSVNEYINNRNEFYHTNKNLKDILYEMSLNYEYAINAGYGYSLTEKAKDIKTLLELHNYSEVYGYLKSFNIENQAYGIYGLHLMKKKKLKIPKEIKRIAKHIKKRNSDTLICAGCICGIVQKIF</sequence>
<dbReference type="RefSeq" id="WP_091524858.1">
    <property type="nucleotide sequence ID" value="NZ_FOVI01000019.1"/>
</dbReference>
<accession>A0A1I5E8B4</accession>
<dbReference type="EMBL" id="FOVI01000019">
    <property type="protein sequence ID" value="SFO07516.1"/>
    <property type="molecule type" value="Genomic_DNA"/>
</dbReference>
<dbReference type="Proteomes" id="UP000199036">
    <property type="component" value="Unassembled WGS sequence"/>
</dbReference>